<name>A0ACC1M9S7_9FUNG</name>
<protein>
    <submittedName>
        <fullName evidence="1">NAD(P)H-hydrate epimerase</fullName>
        <ecNumber evidence="1">5.1.99.6</ecNumber>
    </submittedName>
</protein>
<dbReference type="Proteomes" id="UP001139981">
    <property type="component" value="Unassembled WGS sequence"/>
</dbReference>
<dbReference type="EMBL" id="JANBVB010000017">
    <property type="protein sequence ID" value="KAJ2899806.1"/>
    <property type="molecule type" value="Genomic_DNA"/>
</dbReference>
<accession>A0ACC1M9S7</accession>
<gene>
    <name evidence="1" type="primary">APOA1BP</name>
    <name evidence="1" type="ORF">IWW38_000836</name>
</gene>
<keyword evidence="2" id="KW-1185">Reference proteome</keyword>
<evidence type="ECO:0000313" key="2">
    <source>
        <dbReference type="Proteomes" id="UP001139981"/>
    </source>
</evidence>
<dbReference type="EC" id="5.1.99.6" evidence="1"/>
<keyword evidence="1" id="KW-0413">Isomerase</keyword>
<proteinExistence type="predicted"/>
<sequence>MAQSIDVELMAKHGYTIEQLMELAGLSVAASIASEYPKGKVVLCIGPGNNGGDGLVAARHLSHFGYQPRLYYPVQPAKDLYRRLLLQCQAHGIAMVADLATEVKACDVVVDAIFGFSFKGAVRAPFDEALATLRAVDKPIVSVDVPSGWDVELGNTLGVGLSPDMLVSLTVPKLCAKLFAGRFHYLGGRFAPPDMAKELAIPQYPDSSQCVRLL</sequence>
<organism evidence="1 2">
    <name type="scientific">Coemansia aciculifera</name>
    <dbReference type="NCBI Taxonomy" id="417176"/>
    <lineage>
        <taxon>Eukaryota</taxon>
        <taxon>Fungi</taxon>
        <taxon>Fungi incertae sedis</taxon>
        <taxon>Zoopagomycota</taxon>
        <taxon>Kickxellomycotina</taxon>
        <taxon>Kickxellomycetes</taxon>
        <taxon>Kickxellales</taxon>
        <taxon>Kickxellaceae</taxon>
        <taxon>Coemansia</taxon>
    </lineage>
</organism>
<reference evidence="1" key="1">
    <citation type="submission" date="2022-07" db="EMBL/GenBank/DDBJ databases">
        <title>Phylogenomic reconstructions and comparative analyses of Kickxellomycotina fungi.</title>
        <authorList>
            <person name="Reynolds N.K."/>
            <person name="Stajich J.E."/>
            <person name="Barry K."/>
            <person name="Grigoriev I.V."/>
            <person name="Crous P."/>
            <person name="Smith M.E."/>
        </authorList>
    </citation>
    <scope>NUCLEOTIDE SEQUENCE</scope>
    <source>
        <strain evidence="1">CBS 190363</strain>
    </source>
</reference>
<evidence type="ECO:0000313" key="1">
    <source>
        <dbReference type="EMBL" id="KAJ2899806.1"/>
    </source>
</evidence>
<comment type="caution">
    <text evidence="1">The sequence shown here is derived from an EMBL/GenBank/DDBJ whole genome shotgun (WGS) entry which is preliminary data.</text>
</comment>